<evidence type="ECO:0000313" key="2">
    <source>
        <dbReference type="Proteomes" id="UP001456224"/>
    </source>
</evidence>
<sequence>MTKTEELLREAREIAWRAFPDPTQETVMHLFARLCDEQDLCGPEPASAEPVTVH</sequence>
<gene>
    <name evidence="1" type="ORF">WHX56_14060</name>
</gene>
<keyword evidence="2" id="KW-1185">Reference proteome</keyword>
<proteinExistence type="predicted"/>
<evidence type="ECO:0000313" key="1">
    <source>
        <dbReference type="EMBL" id="WXR76569.1"/>
    </source>
</evidence>
<accession>A0ABZ2S9B5</accession>
<name>A0ABZ2S9B5_9BURK</name>
<dbReference type="Proteomes" id="UP001456224">
    <property type="component" value="Chromosome"/>
</dbReference>
<reference evidence="1 2" key="1">
    <citation type="submission" date="2024-03" db="EMBL/GenBank/DDBJ databases">
        <title>Reference genomes for the five species model microbial community.</title>
        <authorList>
            <person name="Padfield D."/>
        </authorList>
    </citation>
    <scope>NUCLEOTIDE SEQUENCE [LARGE SCALE GENOMIC DNA]</scope>
    <source>
        <strain evidence="1 2">AB1</strain>
    </source>
</reference>
<dbReference type="EMBL" id="CP148753">
    <property type="protein sequence ID" value="WXR76569.1"/>
    <property type="molecule type" value="Genomic_DNA"/>
</dbReference>
<organism evidence="1 2">
    <name type="scientific">Achromobacter veterisilvae</name>
    <dbReference type="NCBI Taxonomy" id="2069367"/>
    <lineage>
        <taxon>Bacteria</taxon>
        <taxon>Pseudomonadati</taxon>
        <taxon>Pseudomonadota</taxon>
        <taxon>Betaproteobacteria</taxon>
        <taxon>Burkholderiales</taxon>
        <taxon>Alcaligenaceae</taxon>
        <taxon>Achromobacter</taxon>
    </lineage>
</organism>
<dbReference type="RefSeq" id="WP_338881533.1">
    <property type="nucleotide sequence ID" value="NZ_CP148753.1"/>
</dbReference>
<protein>
    <submittedName>
        <fullName evidence="1">Uncharacterized protein</fullName>
    </submittedName>
</protein>